<sequence length="57" mass="6212">MLEKTLLDQLESLSPAQRLELIGHVWELLDADGLPIGDRNTVIPDLPIGEPTAPRPG</sequence>
<proteinExistence type="predicted"/>
<evidence type="ECO:0008006" key="3">
    <source>
        <dbReference type="Google" id="ProtNLM"/>
    </source>
</evidence>
<accession>A0A4R7P3V4</accession>
<dbReference type="Proteomes" id="UP000295341">
    <property type="component" value="Unassembled WGS sequence"/>
</dbReference>
<organism evidence="1 2">
    <name type="scientific">Panacagrimonas perspica</name>
    <dbReference type="NCBI Taxonomy" id="381431"/>
    <lineage>
        <taxon>Bacteria</taxon>
        <taxon>Pseudomonadati</taxon>
        <taxon>Pseudomonadota</taxon>
        <taxon>Gammaproteobacteria</taxon>
        <taxon>Nevskiales</taxon>
        <taxon>Nevskiaceae</taxon>
        <taxon>Panacagrimonas</taxon>
    </lineage>
</organism>
<evidence type="ECO:0000313" key="1">
    <source>
        <dbReference type="EMBL" id="TDU28049.1"/>
    </source>
</evidence>
<dbReference type="EMBL" id="SOBT01000009">
    <property type="protein sequence ID" value="TDU28049.1"/>
    <property type="molecule type" value="Genomic_DNA"/>
</dbReference>
<gene>
    <name evidence="1" type="ORF">DFR24_2408</name>
</gene>
<keyword evidence="2" id="KW-1185">Reference proteome</keyword>
<dbReference type="RefSeq" id="WP_168710416.1">
    <property type="nucleotide sequence ID" value="NZ_MWIN01000010.1"/>
</dbReference>
<name>A0A4R7P3V4_9GAMM</name>
<protein>
    <recommendedName>
        <fullName evidence="3">Addiction module component</fullName>
    </recommendedName>
</protein>
<evidence type="ECO:0000313" key="2">
    <source>
        <dbReference type="Proteomes" id="UP000295341"/>
    </source>
</evidence>
<comment type="caution">
    <text evidence="1">The sequence shown here is derived from an EMBL/GenBank/DDBJ whole genome shotgun (WGS) entry which is preliminary data.</text>
</comment>
<dbReference type="AlphaFoldDB" id="A0A4R7P3V4"/>
<reference evidence="1 2" key="1">
    <citation type="submission" date="2019-03" db="EMBL/GenBank/DDBJ databases">
        <title>Genomic Encyclopedia of Type Strains, Phase IV (KMG-IV): sequencing the most valuable type-strain genomes for metagenomic binning, comparative biology and taxonomic classification.</title>
        <authorList>
            <person name="Goeker M."/>
        </authorList>
    </citation>
    <scope>NUCLEOTIDE SEQUENCE [LARGE SCALE GENOMIC DNA]</scope>
    <source>
        <strain evidence="1 2">DSM 26377</strain>
    </source>
</reference>